<dbReference type="EMBL" id="JALNTZ010000010">
    <property type="protein sequence ID" value="KAJ3639846.1"/>
    <property type="molecule type" value="Genomic_DNA"/>
</dbReference>
<sequence>MPPRNFHRTSLRSDADTKLAQTTALWRHLSRAIIRTQRAHNETEDSHSHLQRYAHPHNHPVPQEKRPNQKNRQEQTRTDTNHMRTPPLARYGSFVAS</sequence>
<evidence type="ECO:0000313" key="3">
    <source>
        <dbReference type="Proteomes" id="UP001168821"/>
    </source>
</evidence>
<protein>
    <submittedName>
        <fullName evidence="2">Uncharacterized protein</fullName>
    </submittedName>
</protein>
<reference evidence="2" key="1">
    <citation type="journal article" date="2023" name="G3 (Bethesda)">
        <title>Whole genome assemblies of Zophobas morio and Tenebrio molitor.</title>
        <authorList>
            <person name="Kaur S."/>
            <person name="Stinson S.A."/>
            <person name="diCenzo G.C."/>
        </authorList>
    </citation>
    <scope>NUCLEOTIDE SEQUENCE</scope>
    <source>
        <strain evidence="2">QUZm001</strain>
    </source>
</reference>
<keyword evidence="3" id="KW-1185">Reference proteome</keyword>
<feature type="compositionally biased region" description="Basic and acidic residues" evidence="1">
    <location>
        <begin position="39"/>
        <end position="48"/>
    </location>
</feature>
<name>A0AA38M1B0_9CUCU</name>
<feature type="region of interest" description="Disordered" evidence="1">
    <location>
        <begin position="37"/>
        <end position="97"/>
    </location>
</feature>
<evidence type="ECO:0000256" key="1">
    <source>
        <dbReference type="SAM" id="MobiDB-lite"/>
    </source>
</evidence>
<feature type="compositionally biased region" description="Basic and acidic residues" evidence="1">
    <location>
        <begin position="62"/>
        <end position="82"/>
    </location>
</feature>
<accession>A0AA38M1B0</accession>
<organism evidence="2 3">
    <name type="scientific">Zophobas morio</name>
    <dbReference type="NCBI Taxonomy" id="2755281"/>
    <lineage>
        <taxon>Eukaryota</taxon>
        <taxon>Metazoa</taxon>
        <taxon>Ecdysozoa</taxon>
        <taxon>Arthropoda</taxon>
        <taxon>Hexapoda</taxon>
        <taxon>Insecta</taxon>
        <taxon>Pterygota</taxon>
        <taxon>Neoptera</taxon>
        <taxon>Endopterygota</taxon>
        <taxon>Coleoptera</taxon>
        <taxon>Polyphaga</taxon>
        <taxon>Cucujiformia</taxon>
        <taxon>Tenebrionidae</taxon>
        <taxon>Zophobas</taxon>
    </lineage>
</organism>
<dbReference type="Proteomes" id="UP001168821">
    <property type="component" value="Unassembled WGS sequence"/>
</dbReference>
<dbReference type="AlphaFoldDB" id="A0AA38M1B0"/>
<evidence type="ECO:0000313" key="2">
    <source>
        <dbReference type="EMBL" id="KAJ3639846.1"/>
    </source>
</evidence>
<gene>
    <name evidence="2" type="ORF">Zmor_003181</name>
</gene>
<feature type="compositionally biased region" description="Basic residues" evidence="1">
    <location>
        <begin position="49"/>
        <end position="58"/>
    </location>
</feature>
<comment type="caution">
    <text evidence="2">The sequence shown here is derived from an EMBL/GenBank/DDBJ whole genome shotgun (WGS) entry which is preliminary data.</text>
</comment>
<proteinExistence type="predicted"/>